<evidence type="ECO:0000256" key="1">
    <source>
        <dbReference type="SAM" id="MobiDB-lite"/>
    </source>
</evidence>
<evidence type="ECO:0000313" key="2">
    <source>
        <dbReference type="EMBL" id="AAN02132.1"/>
    </source>
</evidence>
<accession>Q855Z4</accession>
<dbReference type="Proteomes" id="UP000000731">
    <property type="component" value="Segment"/>
</dbReference>
<dbReference type="KEGG" id="vg:1260309"/>
<feature type="region of interest" description="Disordered" evidence="1">
    <location>
        <begin position="130"/>
        <end position="168"/>
    </location>
</feature>
<name>Q855Z4_9CAUD</name>
<dbReference type="EMBL" id="AY129339">
    <property type="protein sequence ID" value="AAN02132.1"/>
    <property type="molecule type" value="Genomic_DNA"/>
</dbReference>
<reference evidence="2 3" key="1">
    <citation type="journal article" date="2003" name="Cell">
        <title>Origins of highly mosaic mycobacteriophage genomes.</title>
        <authorList>
            <person name="Pedulla M.L."/>
            <person name="Ford M.E."/>
            <person name="Houtz J.M."/>
            <person name="Karthikeyan T."/>
            <person name="Wadsworth C."/>
            <person name="Lewis J.A."/>
            <person name="Jacobs-Sera D."/>
            <person name="Falbo J."/>
            <person name="Gross J."/>
            <person name="Pannunzio N.R."/>
            <person name="Brucker W."/>
            <person name="Kumar V."/>
            <person name="Kandasamy J."/>
            <person name="Keenan L."/>
            <person name="Bardarov S."/>
            <person name="Kriakov J."/>
            <person name="Lawrence J.G."/>
            <person name="Jacobs W.R. Jr."/>
            <person name="Hendrix R.W."/>
            <person name="Hatfull G.F."/>
        </authorList>
    </citation>
    <scope>NUCLEOTIDE SEQUENCE</scope>
</reference>
<gene>
    <name evidence="2" type="primary">78</name>
    <name evidence="2" type="ORF">PBI_BARNYARD_78</name>
</gene>
<sequence length="168" mass="18531">MAGEYSEVAQLTRIADALESFTKDRLDPNTGESLGSWADNFMEMVLNPPMTVVNNVAAASEETDDLDPTFAALAGACYSMADQLENCLNEPDQFKKAQALRNLVSQIRSLADKYAESAAAEDYRRVMQSRIRKVESNDGPEPEPETPVVEPDPRYKPKGSWKGPQDGE</sequence>
<evidence type="ECO:0000313" key="3">
    <source>
        <dbReference type="Proteomes" id="UP000000731"/>
    </source>
</evidence>
<organism evidence="2 3">
    <name type="scientific">Mycobacterium phage Barnyard</name>
    <dbReference type="NCBI Taxonomy" id="205880"/>
    <lineage>
        <taxon>Viruses</taxon>
        <taxon>Duplodnaviria</taxon>
        <taxon>Heunggongvirae</taxon>
        <taxon>Uroviricota</taxon>
        <taxon>Caudoviricetes</taxon>
        <taxon>Barnyardvirus</taxon>
        <taxon>Barnyardvirus barnyard</taxon>
    </lineage>
</organism>
<protein>
    <submittedName>
        <fullName evidence="2">Uncharacterized protein</fullName>
    </submittedName>
</protein>
<dbReference type="RefSeq" id="NP_818616.1">
    <property type="nucleotide sequence ID" value="NC_004689.1"/>
</dbReference>
<proteinExistence type="predicted"/>
<keyword evidence="3" id="KW-1185">Reference proteome</keyword>